<organism evidence="1 2">
    <name type="scientific">Ascodesmis nigricans</name>
    <dbReference type="NCBI Taxonomy" id="341454"/>
    <lineage>
        <taxon>Eukaryota</taxon>
        <taxon>Fungi</taxon>
        <taxon>Dikarya</taxon>
        <taxon>Ascomycota</taxon>
        <taxon>Pezizomycotina</taxon>
        <taxon>Pezizomycetes</taxon>
        <taxon>Pezizales</taxon>
        <taxon>Ascodesmidaceae</taxon>
        <taxon>Ascodesmis</taxon>
    </lineage>
</organism>
<keyword evidence="2" id="KW-1185">Reference proteome</keyword>
<dbReference type="InParanoid" id="A0A4S2MPP2"/>
<dbReference type="AlphaFoldDB" id="A0A4S2MPP2"/>
<evidence type="ECO:0000313" key="1">
    <source>
        <dbReference type="EMBL" id="TGZ79166.1"/>
    </source>
</evidence>
<sequence>MKMNRTCSEIYRGPHTCTFVSILVAMITLLGLVHGGTLLPGSQIAPVRQAPVGTAMVDMEPCGYPFTGSLSFYLVPITGYRTVYVLFFIGVRFEMPIMIATEYSASGLEVFAAKGYSGGPVAVKYPAQAAGSMSGVLVLDMPYVSKLVIFNIITWPPRAAPSISFATLNLKYYRT</sequence>
<reference evidence="1 2" key="1">
    <citation type="submission" date="2019-04" db="EMBL/GenBank/DDBJ databases">
        <title>Comparative genomics and transcriptomics to analyze fruiting body development in filamentous ascomycetes.</title>
        <authorList>
            <consortium name="DOE Joint Genome Institute"/>
            <person name="Lutkenhaus R."/>
            <person name="Traeger S."/>
            <person name="Breuer J."/>
            <person name="Kuo A."/>
            <person name="Lipzen A."/>
            <person name="Pangilinan J."/>
            <person name="Dilworth D."/>
            <person name="Sandor L."/>
            <person name="Poggeler S."/>
            <person name="Barry K."/>
            <person name="Grigoriev I.V."/>
            <person name="Nowrousian M."/>
        </authorList>
    </citation>
    <scope>NUCLEOTIDE SEQUENCE [LARGE SCALE GENOMIC DNA]</scope>
    <source>
        <strain evidence="1 2">CBS 389.68</strain>
    </source>
</reference>
<accession>A0A4S2MPP2</accession>
<dbReference type="EMBL" id="ML220134">
    <property type="protein sequence ID" value="TGZ79166.1"/>
    <property type="molecule type" value="Genomic_DNA"/>
</dbReference>
<name>A0A4S2MPP2_9PEZI</name>
<proteinExistence type="predicted"/>
<protein>
    <submittedName>
        <fullName evidence="1">Uncharacterized protein</fullName>
    </submittedName>
</protein>
<dbReference type="Proteomes" id="UP000298138">
    <property type="component" value="Unassembled WGS sequence"/>
</dbReference>
<gene>
    <name evidence="1" type="ORF">EX30DRAFT_342634</name>
</gene>
<evidence type="ECO:0000313" key="2">
    <source>
        <dbReference type="Proteomes" id="UP000298138"/>
    </source>
</evidence>